<reference evidence="1 2" key="1">
    <citation type="submission" date="2019-01" db="EMBL/GenBank/DDBJ databases">
        <title>Flavobacterium sp. nov.,isolated from freshwater.</title>
        <authorList>
            <person name="Zhang R."/>
            <person name="Du Z.-J."/>
        </authorList>
    </citation>
    <scope>NUCLEOTIDE SEQUENCE [LARGE SCALE GENOMIC DNA]</scope>
    <source>
        <strain evidence="1 2">1E403</strain>
    </source>
</reference>
<dbReference type="InterPro" id="IPR036249">
    <property type="entry name" value="Thioredoxin-like_sf"/>
</dbReference>
<dbReference type="SUPFAM" id="SSF52833">
    <property type="entry name" value="Thioredoxin-like"/>
    <property type="match status" value="1"/>
</dbReference>
<comment type="caution">
    <text evidence="1">The sequence shown here is derived from an EMBL/GenBank/DDBJ whole genome shotgun (WGS) entry which is preliminary data.</text>
</comment>
<accession>A0A444HFL2</accession>
<dbReference type="OrthoDB" id="9811036at2"/>
<dbReference type="AlphaFoldDB" id="A0A444HFL2"/>
<keyword evidence="2" id="KW-1185">Reference proteome</keyword>
<dbReference type="Proteomes" id="UP000287527">
    <property type="component" value="Unassembled WGS sequence"/>
</dbReference>
<gene>
    <name evidence="1" type="ORF">EPI11_02105</name>
</gene>
<dbReference type="EMBL" id="SBII01000001">
    <property type="protein sequence ID" value="RWX03746.1"/>
    <property type="molecule type" value="Genomic_DNA"/>
</dbReference>
<organism evidence="1 2">
    <name type="scientific">Flavobacterium cerinum</name>
    <dbReference type="NCBI Taxonomy" id="2502784"/>
    <lineage>
        <taxon>Bacteria</taxon>
        <taxon>Pseudomonadati</taxon>
        <taxon>Bacteroidota</taxon>
        <taxon>Flavobacteriia</taxon>
        <taxon>Flavobacteriales</taxon>
        <taxon>Flavobacteriaceae</taxon>
        <taxon>Flavobacterium</taxon>
    </lineage>
</organism>
<evidence type="ECO:0000313" key="2">
    <source>
        <dbReference type="Proteomes" id="UP000287527"/>
    </source>
</evidence>
<protein>
    <recommendedName>
        <fullName evidence="3">Thioredoxin family protein</fullName>
    </recommendedName>
</protein>
<dbReference type="Pfam" id="PF13899">
    <property type="entry name" value="Thioredoxin_7"/>
    <property type="match status" value="1"/>
</dbReference>
<name>A0A444HFL2_9FLAO</name>
<proteinExistence type="predicted"/>
<dbReference type="RefSeq" id="WP_128388301.1">
    <property type="nucleotide sequence ID" value="NZ_SBII01000001.1"/>
</dbReference>
<dbReference type="Gene3D" id="3.40.30.10">
    <property type="entry name" value="Glutaredoxin"/>
    <property type="match status" value="1"/>
</dbReference>
<evidence type="ECO:0000313" key="1">
    <source>
        <dbReference type="EMBL" id="RWX03746.1"/>
    </source>
</evidence>
<sequence>MKKIVSITLLLFAVSFGYSQKSYGISFKELEQKMAQQPRPILIKMYTGWCAICKIQDKQIEKDSALQQLFANNYYYIELDAESREPITFNTTIYTFIPHGTGGLHALAALLGDAKGAYPSWVLLSPDYKIEARYNGLIKSRELVKILSQFSEQH</sequence>
<evidence type="ECO:0008006" key="3">
    <source>
        <dbReference type="Google" id="ProtNLM"/>
    </source>
</evidence>